<evidence type="ECO:0000256" key="5">
    <source>
        <dbReference type="ARBA" id="ARBA00023134"/>
    </source>
</evidence>
<dbReference type="InterPro" id="IPR016496">
    <property type="entry name" value="GTPase_HflX"/>
</dbReference>
<dbReference type="GO" id="GO:0043022">
    <property type="term" value="F:ribosome binding"/>
    <property type="evidence" value="ECO:0007669"/>
    <property type="project" value="TreeGrafter"/>
</dbReference>
<dbReference type="Gene3D" id="3.40.50.300">
    <property type="entry name" value="P-loop containing nucleotide triphosphate hydrolases"/>
    <property type="match status" value="1"/>
</dbReference>
<dbReference type="InterPro" id="IPR042108">
    <property type="entry name" value="GTPase_HflX_N_sf"/>
</dbReference>
<comment type="subunit">
    <text evidence="6">Monomer. Associates with the 50S ribosomal subunit.</text>
</comment>
<evidence type="ECO:0000256" key="4">
    <source>
        <dbReference type="ARBA" id="ARBA00022842"/>
    </source>
</evidence>
<evidence type="ECO:0000256" key="6">
    <source>
        <dbReference type="HAMAP-Rule" id="MF_00900"/>
    </source>
</evidence>
<comment type="function">
    <text evidence="6">GTPase that associates with the 50S ribosomal subunit and may have a role during protein synthesis or ribosome biogenesis.</text>
</comment>
<keyword evidence="3 6" id="KW-0547">Nucleotide-binding</keyword>
<keyword evidence="5 6" id="KW-0342">GTP-binding</keyword>
<dbReference type="InterPro" id="IPR006073">
    <property type="entry name" value="GTP-bd"/>
</dbReference>
<dbReference type="CDD" id="cd01878">
    <property type="entry name" value="HflX"/>
    <property type="match status" value="1"/>
</dbReference>
<evidence type="ECO:0000313" key="12">
    <source>
        <dbReference type="Proteomes" id="UP000094714"/>
    </source>
</evidence>
<dbReference type="NCBIfam" id="TIGR03156">
    <property type="entry name" value="GTP_HflX"/>
    <property type="match status" value="1"/>
</dbReference>
<dbReference type="PIRSF" id="PIRSF006809">
    <property type="entry name" value="GTP-binding_hflX_prd"/>
    <property type="match status" value="1"/>
</dbReference>
<dbReference type="InterPro" id="IPR030394">
    <property type="entry name" value="G_HFLX_dom"/>
</dbReference>
<dbReference type="EMBL" id="CP017151">
    <property type="protein sequence ID" value="AOR74152.1"/>
    <property type="molecule type" value="Genomic_DNA"/>
</dbReference>
<evidence type="ECO:0000256" key="7">
    <source>
        <dbReference type="PIRSR" id="PIRSR006809-1"/>
    </source>
</evidence>
<evidence type="ECO:0000256" key="3">
    <source>
        <dbReference type="ARBA" id="ARBA00022741"/>
    </source>
</evidence>
<dbReference type="AlphaFoldDB" id="A0A1D7ZWE8"/>
<comment type="subcellular location">
    <subcellularLocation>
        <location evidence="6">Cytoplasm</location>
    </subcellularLocation>
    <text evidence="6">May associate with membranes.</text>
</comment>
<keyword evidence="4 8" id="KW-0460">Magnesium</keyword>
<dbReference type="Gene3D" id="3.40.50.11060">
    <property type="entry name" value="GTPase HflX, N-terminal domain"/>
    <property type="match status" value="1"/>
</dbReference>
<dbReference type="Pfam" id="PF16360">
    <property type="entry name" value="GTP-bdg_M"/>
    <property type="match status" value="1"/>
</dbReference>
<dbReference type="PANTHER" id="PTHR10229">
    <property type="entry name" value="GTP-BINDING PROTEIN HFLX"/>
    <property type="match status" value="1"/>
</dbReference>
<feature type="binding site" evidence="8">
    <location>
        <position position="221"/>
    </location>
    <ligand>
        <name>Mg(2+)</name>
        <dbReference type="ChEBI" id="CHEBI:18420"/>
    </ligand>
</feature>
<dbReference type="PATRIC" id="fig|1613.112.peg.720"/>
<accession>A0A1D7ZWE8</accession>
<proteinExistence type="inferred from homology"/>
<dbReference type="FunFam" id="3.40.50.11060:FF:000001">
    <property type="entry name" value="GTPase HflX"/>
    <property type="match status" value="1"/>
</dbReference>
<feature type="domain" description="Hflx-type G" evidence="10">
    <location>
        <begin position="208"/>
        <end position="377"/>
    </location>
</feature>
<dbReference type="GO" id="GO:0003924">
    <property type="term" value="F:GTPase activity"/>
    <property type="evidence" value="ECO:0007669"/>
    <property type="project" value="UniProtKB-UniRule"/>
</dbReference>
<feature type="binding site" evidence="7">
    <location>
        <begin position="334"/>
        <end position="337"/>
    </location>
    <ligand>
        <name>GTP</name>
        <dbReference type="ChEBI" id="CHEBI:37565"/>
    </ligand>
</feature>
<keyword evidence="9" id="KW-0175">Coiled coil</keyword>
<keyword evidence="2 8" id="KW-0479">Metal-binding</keyword>
<evidence type="ECO:0000256" key="1">
    <source>
        <dbReference type="ARBA" id="ARBA00022490"/>
    </source>
</evidence>
<comment type="cofactor">
    <cofactor evidence="8">
        <name>Mg(2+)</name>
        <dbReference type="ChEBI" id="CHEBI:18420"/>
    </cofactor>
</comment>
<feature type="coiled-coil region" evidence="9">
    <location>
        <begin position="174"/>
        <end position="204"/>
    </location>
</feature>
<dbReference type="PANTHER" id="PTHR10229:SF4">
    <property type="entry name" value="GTPASE HFLX"/>
    <property type="match status" value="1"/>
</dbReference>
<sequence>MGGNFTSMDTTVPSEKVIIIGLNTGQANYEYSMLELAELAQANHMEVIDRLDQSLDRPNAATYFGKGKVEELTQFATAEQATTIIANDELTPSQLANLTEATKIRVIDRTALILEIFAQRAQSREAKIQVQIAQLQYRLPRLHTAANQSLDQQTGGGAGFANRGSGETQIEMDRRVIQKQIAHLRNELKEIAKSEETKRAKRDRDTIPTAALVGYTNAGKSTIMNQLVERFGVSSEKKVFEKDMLFATLDTSVRQLTLPDQKRFLLSDTVGFVSKLPTHLIEAFKSTLAEAASADLLIQVIDYSDPHHEEMMATTDETLRQIGIENIPMVYVFNKADKTEVSFPTMEGEDRVIVSAKQDSSIDLIVKVIRQHLFKDYQEATLLVPFADGHVVSYLNEHTNILDTDYLPDGTKLRLEIAPEDLHRFQKYLLTE</sequence>
<comment type="similarity">
    <text evidence="6">Belongs to the TRAFAC class OBG-HflX-like GTPase superfamily. HflX GTPase family.</text>
</comment>
<evidence type="ECO:0000256" key="9">
    <source>
        <dbReference type="SAM" id="Coils"/>
    </source>
</evidence>
<dbReference type="InterPro" id="IPR032305">
    <property type="entry name" value="GTP-bd_M"/>
</dbReference>
<feature type="binding site" evidence="7">
    <location>
        <begin position="214"/>
        <end position="221"/>
    </location>
    <ligand>
        <name>GTP</name>
        <dbReference type="ChEBI" id="CHEBI:37565"/>
    </ligand>
</feature>
<dbReference type="GO" id="GO:0046872">
    <property type="term" value="F:metal ion binding"/>
    <property type="evidence" value="ECO:0007669"/>
    <property type="project" value="UniProtKB-KW"/>
</dbReference>
<organism evidence="11 12">
    <name type="scientific">Limosilactobacillus fermentum</name>
    <name type="common">Lactobacillus fermentum</name>
    <dbReference type="NCBI Taxonomy" id="1613"/>
    <lineage>
        <taxon>Bacteria</taxon>
        <taxon>Bacillati</taxon>
        <taxon>Bacillota</taxon>
        <taxon>Bacilli</taxon>
        <taxon>Lactobacillales</taxon>
        <taxon>Lactobacillaceae</taxon>
        <taxon>Limosilactobacillus</taxon>
    </lineage>
</organism>
<gene>
    <name evidence="6" type="primary">hflX</name>
    <name evidence="11" type="ORF">LACFE_CDS0686</name>
</gene>
<dbReference type="PROSITE" id="PS51705">
    <property type="entry name" value="G_HFLX"/>
    <property type="match status" value="1"/>
</dbReference>
<dbReference type="Gene3D" id="6.10.250.2860">
    <property type="match status" value="1"/>
</dbReference>
<dbReference type="GO" id="GO:0005737">
    <property type="term" value="C:cytoplasm"/>
    <property type="evidence" value="ECO:0007669"/>
    <property type="project" value="UniProtKB-SubCell"/>
</dbReference>
<reference evidence="11 12" key="1">
    <citation type="submission" date="2016-09" db="EMBL/GenBank/DDBJ databases">
        <title>Genome Sequence of the Lactobacillus fermentum strain NCC2970 (CNCM I-5068).</title>
        <authorList>
            <person name="Barretto C."/>
            <person name="Ngom-Bru C."/>
            <person name="Genevaz A."/>
            <person name="Fournier C."/>
            <person name="Moine D."/>
            <person name="Kassam M."/>
            <person name="Iltis A."/>
            <person name="Sagory-Zalkind P."/>
            <person name="Faucherand G."/>
            <person name="Descombes P."/>
            <person name="Duboux S."/>
        </authorList>
    </citation>
    <scope>NUCLEOTIDE SEQUENCE [LARGE SCALE GENOMIC DNA]</scope>
    <source>
        <strain evidence="11 12">NCC2970</strain>
    </source>
</reference>
<name>A0A1D7ZWE8_LIMFE</name>
<feature type="binding site" evidence="8">
    <location>
        <position position="248"/>
    </location>
    <ligand>
        <name>Mg(2+)</name>
        <dbReference type="ChEBI" id="CHEBI:18420"/>
    </ligand>
</feature>
<dbReference type="InterPro" id="IPR025121">
    <property type="entry name" value="GTPase_HflX_N"/>
</dbReference>
<dbReference type="Pfam" id="PF01926">
    <property type="entry name" value="MMR_HSR1"/>
    <property type="match status" value="1"/>
</dbReference>
<protein>
    <recommendedName>
        <fullName evidence="6">GTPase HflX</fullName>
    </recommendedName>
    <alternativeName>
        <fullName evidence="6">GTP-binding protein HflX</fullName>
    </alternativeName>
</protein>
<feature type="binding site" evidence="7">
    <location>
        <begin position="246"/>
        <end position="250"/>
    </location>
    <ligand>
        <name>GTP</name>
        <dbReference type="ChEBI" id="CHEBI:37565"/>
    </ligand>
</feature>
<evidence type="ECO:0000256" key="2">
    <source>
        <dbReference type="ARBA" id="ARBA00022723"/>
    </source>
</evidence>
<dbReference type="HAMAP" id="MF_00900">
    <property type="entry name" value="GTPase_HflX"/>
    <property type="match status" value="1"/>
</dbReference>
<evidence type="ECO:0000259" key="10">
    <source>
        <dbReference type="PROSITE" id="PS51705"/>
    </source>
</evidence>
<dbReference type="Pfam" id="PF13167">
    <property type="entry name" value="GTP-bdg_N"/>
    <property type="match status" value="1"/>
</dbReference>
<evidence type="ECO:0000313" key="11">
    <source>
        <dbReference type="EMBL" id="AOR74152.1"/>
    </source>
</evidence>
<dbReference type="FunFam" id="3.40.50.300:FF:001198">
    <property type="entry name" value="GTPase HflX"/>
    <property type="match status" value="1"/>
</dbReference>
<keyword evidence="1 6" id="KW-0963">Cytoplasm</keyword>
<dbReference type="Proteomes" id="UP000094714">
    <property type="component" value="Chromosome"/>
</dbReference>
<dbReference type="InterPro" id="IPR027417">
    <property type="entry name" value="P-loop_NTPase"/>
</dbReference>
<evidence type="ECO:0000256" key="8">
    <source>
        <dbReference type="PIRSR" id="PIRSR006809-2"/>
    </source>
</evidence>
<dbReference type="PRINTS" id="PR00326">
    <property type="entry name" value="GTP1OBG"/>
</dbReference>
<dbReference type="SUPFAM" id="SSF52540">
    <property type="entry name" value="P-loop containing nucleoside triphosphate hydrolases"/>
    <property type="match status" value="1"/>
</dbReference>
<feature type="binding site" evidence="7">
    <location>
        <begin position="268"/>
        <end position="271"/>
    </location>
    <ligand>
        <name>GTP</name>
        <dbReference type="ChEBI" id="CHEBI:37565"/>
    </ligand>
</feature>
<feature type="binding site" evidence="7">
    <location>
        <begin position="355"/>
        <end position="357"/>
    </location>
    <ligand>
        <name>GTP</name>
        <dbReference type="ChEBI" id="CHEBI:37565"/>
    </ligand>
</feature>
<dbReference type="GO" id="GO:0005525">
    <property type="term" value="F:GTP binding"/>
    <property type="evidence" value="ECO:0007669"/>
    <property type="project" value="UniProtKB-UniRule"/>
</dbReference>